<protein>
    <submittedName>
        <fullName evidence="6">Uncharacterized protein</fullName>
    </submittedName>
</protein>
<dbReference type="eggNOG" id="KOG0911">
    <property type="taxonomic scope" value="Eukaryota"/>
</dbReference>
<sequence>MVPSPLPSDLQVQNSAKAQNMSLLTVDSIPHLEEIIISEEKNKLLVLFFYTPTSESCKQVSRKIREVSVNYTKESVKFLIINAESSPDLFDLFKLTSVSSLVLVRNGYVLRKLWGRSLGHFINTVDECAESIFQSASDESYEFNRAIGNEACKPELNPALTQKLSNLVQAAPAMLFLKGTPSEPYCGYSRQIVKLLRDHNVRFGYFNVLKNDVVRKAMKNYSDWPTFPQLYLNGEFQGGLDIIKESLQEDPEFFKHVLQ</sequence>
<dbReference type="GO" id="GO:0005634">
    <property type="term" value="C:nucleus"/>
    <property type="evidence" value="ECO:0007669"/>
    <property type="project" value="TreeGrafter"/>
</dbReference>
<name>H2AQA7_KAZAF</name>
<dbReference type="GO" id="GO:0015036">
    <property type="term" value="F:disulfide oxidoreductase activity"/>
    <property type="evidence" value="ECO:0007669"/>
    <property type="project" value="UniProtKB-ARBA"/>
</dbReference>
<accession>H2AQA7</accession>
<dbReference type="PROSITE" id="PS51354">
    <property type="entry name" value="GLUTAREDOXIN_2"/>
    <property type="match status" value="1"/>
</dbReference>
<dbReference type="EMBL" id="HE650822">
    <property type="protein sequence ID" value="CCF56557.1"/>
    <property type="molecule type" value="Genomic_DNA"/>
</dbReference>
<evidence type="ECO:0000256" key="3">
    <source>
        <dbReference type="ARBA" id="ARBA00023014"/>
    </source>
</evidence>
<evidence type="ECO:0000259" key="4">
    <source>
        <dbReference type="Pfam" id="PF00085"/>
    </source>
</evidence>
<dbReference type="Proteomes" id="UP000005220">
    <property type="component" value="Chromosome 2"/>
</dbReference>
<feature type="domain" description="Glutaredoxin" evidence="5">
    <location>
        <begin position="175"/>
        <end position="236"/>
    </location>
</feature>
<organism evidence="6 7">
    <name type="scientific">Kazachstania africana (strain ATCC 22294 / BCRC 22015 / CBS 2517 / CECT 1963 / NBRC 1671 / NRRL Y-8276)</name>
    <name type="common">Yeast</name>
    <name type="synonym">Kluyveromyces africanus</name>
    <dbReference type="NCBI Taxonomy" id="1071382"/>
    <lineage>
        <taxon>Eukaryota</taxon>
        <taxon>Fungi</taxon>
        <taxon>Dikarya</taxon>
        <taxon>Ascomycota</taxon>
        <taxon>Saccharomycotina</taxon>
        <taxon>Saccharomycetes</taxon>
        <taxon>Saccharomycetales</taxon>
        <taxon>Saccharomycetaceae</taxon>
        <taxon>Kazachstania</taxon>
    </lineage>
</organism>
<dbReference type="GO" id="GO:0051537">
    <property type="term" value="F:2 iron, 2 sulfur cluster binding"/>
    <property type="evidence" value="ECO:0007669"/>
    <property type="project" value="TreeGrafter"/>
</dbReference>
<dbReference type="FunFam" id="3.40.30.10:FF:000012">
    <property type="entry name" value="Monothiol glutaredoxin"/>
    <property type="match status" value="1"/>
</dbReference>
<dbReference type="InterPro" id="IPR033658">
    <property type="entry name" value="GRX_PICOT-like"/>
</dbReference>
<gene>
    <name evidence="6" type="primary">KAFR0B02600</name>
    <name evidence="6" type="ORF">KAFR_0B02600</name>
</gene>
<evidence type="ECO:0000256" key="1">
    <source>
        <dbReference type="ARBA" id="ARBA00022723"/>
    </source>
</evidence>
<evidence type="ECO:0000259" key="5">
    <source>
        <dbReference type="Pfam" id="PF00462"/>
    </source>
</evidence>
<dbReference type="OrthoDB" id="415696at2759"/>
<reference evidence="6 7" key="1">
    <citation type="journal article" date="2011" name="Proc. Natl. Acad. Sci. U.S.A.">
        <title>Evolutionary erosion of yeast sex chromosomes by mating-type switching accidents.</title>
        <authorList>
            <person name="Gordon J.L."/>
            <person name="Armisen D."/>
            <person name="Proux-Wera E."/>
            <person name="Oheigeartaigh S.S."/>
            <person name="Byrne K.P."/>
            <person name="Wolfe K.H."/>
        </authorList>
    </citation>
    <scope>NUCLEOTIDE SEQUENCE [LARGE SCALE GENOMIC DNA]</scope>
    <source>
        <strain evidence="7">ATCC 22294 / BCRC 22015 / CBS 2517 / CECT 1963 / NBRC 1671 / NRRL Y-8276</strain>
    </source>
</reference>
<dbReference type="PANTHER" id="PTHR10293:SF73">
    <property type="entry name" value="GLUTAREDOXIN-3"/>
    <property type="match status" value="1"/>
</dbReference>
<evidence type="ECO:0000313" key="7">
    <source>
        <dbReference type="Proteomes" id="UP000005220"/>
    </source>
</evidence>
<dbReference type="InterPro" id="IPR013766">
    <property type="entry name" value="Thioredoxin_domain"/>
</dbReference>
<dbReference type="InParanoid" id="H2AQA7"/>
<dbReference type="AlphaFoldDB" id="H2AQA7"/>
<dbReference type="KEGG" id="kaf:KAFR_0B02600"/>
<dbReference type="InterPro" id="IPR036249">
    <property type="entry name" value="Thioredoxin-like_sf"/>
</dbReference>
<evidence type="ECO:0000313" key="6">
    <source>
        <dbReference type="EMBL" id="CCF56557.1"/>
    </source>
</evidence>
<dbReference type="SUPFAM" id="SSF52833">
    <property type="entry name" value="Thioredoxin-like"/>
    <property type="match status" value="2"/>
</dbReference>
<feature type="domain" description="Thioredoxin" evidence="4">
    <location>
        <begin position="39"/>
        <end position="116"/>
    </location>
</feature>
<dbReference type="RefSeq" id="XP_003955692.1">
    <property type="nucleotide sequence ID" value="XM_003955643.1"/>
</dbReference>
<dbReference type="GO" id="GO:0005829">
    <property type="term" value="C:cytosol"/>
    <property type="evidence" value="ECO:0007669"/>
    <property type="project" value="TreeGrafter"/>
</dbReference>
<keyword evidence="1" id="KW-0479">Metal-binding</keyword>
<keyword evidence="2" id="KW-0408">Iron</keyword>
<dbReference type="PANTHER" id="PTHR10293">
    <property type="entry name" value="GLUTAREDOXIN FAMILY MEMBER"/>
    <property type="match status" value="1"/>
</dbReference>
<dbReference type="InterPro" id="IPR002109">
    <property type="entry name" value="Glutaredoxin"/>
</dbReference>
<keyword evidence="7" id="KW-1185">Reference proteome</keyword>
<dbReference type="Pfam" id="PF00462">
    <property type="entry name" value="Glutaredoxin"/>
    <property type="match status" value="1"/>
</dbReference>
<proteinExistence type="predicted"/>
<dbReference type="CDD" id="cd03028">
    <property type="entry name" value="GRX_PICOT_like"/>
    <property type="match status" value="1"/>
</dbReference>
<evidence type="ECO:0000256" key="2">
    <source>
        <dbReference type="ARBA" id="ARBA00023004"/>
    </source>
</evidence>
<dbReference type="GO" id="GO:0006879">
    <property type="term" value="P:intracellular iron ion homeostasis"/>
    <property type="evidence" value="ECO:0007669"/>
    <property type="project" value="TreeGrafter"/>
</dbReference>
<dbReference type="Pfam" id="PF00085">
    <property type="entry name" value="Thioredoxin"/>
    <property type="match status" value="1"/>
</dbReference>
<dbReference type="GeneID" id="13882938"/>
<dbReference type="STRING" id="1071382.H2AQA7"/>
<dbReference type="HOGENOM" id="CLU_026126_12_0_1"/>
<dbReference type="InterPro" id="IPR004480">
    <property type="entry name" value="Monothiol_GRX-rel"/>
</dbReference>
<dbReference type="GO" id="GO:0046872">
    <property type="term" value="F:metal ion binding"/>
    <property type="evidence" value="ECO:0007669"/>
    <property type="project" value="UniProtKB-KW"/>
</dbReference>
<dbReference type="Gene3D" id="3.40.30.10">
    <property type="entry name" value="Glutaredoxin"/>
    <property type="match status" value="2"/>
</dbReference>
<keyword evidence="3" id="KW-0411">Iron-sulfur</keyword>